<dbReference type="EMBL" id="JAACQH010000149">
    <property type="protein sequence ID" value="NCS92008.1"/>
    <property type="molecule type" value="Genomic_DNA"/>
</dbReference>
<keyword evidence="1" id="KW-0812">Transmembrane</keyword>
<evidence type="ECO:0000313" key="3">
    <source>
        <dbReference type="Proteomes" id="UP000738826"/>
    </source>
</evidence>
<name>A0A8J7Z2X6_9ARCH</name>
<accession>A0A8J7Z2X6</accession>
<dbReference type="Proteomes" id="UP000738826">
    <property type="component" value="Unassembled WGS sequence"/>
</dbReference>
<keyword evidence="1" id="KW-0472">Membrane</keyword>
<sequence>MARTFLKAIGVNTRGELKQRILNVVEEIIVNLLTFCTVIKFTSIVILLQKVSKMTIITNQLCTSGRNLVFLTIVILTSFDNIVFVHIYSSNHNM</sequence>
<evidence type="ECO:0000313" key="2">
    <source>
        <dbReference type="EMBL" id="NCS92008.1"/>
    </source>
</evidence>
<feature type="transmembrane region" description="Helical" evidence="1">
    <location>
        <begin position="68"/>
        <end position="88"/>
    </location>
</feature>
<dbReference type="AlphaFoldDB" id="A0A8J7Z2X6"/>
<organism evidence="2 3">
    <name type="scientific">Candidatus Altarchaeum hamiconexum</name>
    <dbReference type="NCBI Taxonomy" id="1803513"/>
    <lineage>
        <taxon>Archaea</taxon>
        <taxon>Candidatus Altarchaeota</taxon>
        <taxon>Candidatus Altiarchaeia</taxon>
        <taxon>Candidatus Altarchaeales</taxon>
        <taxon>Candidatus Altarchaeaceae</taxon>
        <taxon>Candidatus Altarchaeum</taxon>
    </lineage>
</organism>
<keyword evidence="1" id="KW-1133">Transmembrane helix</keyword>
<evidence type="ECO:0000256" key="1">
    <source>
        <dbReference type="SAM" id="Phobius"/>
    </source>
</evidence>
<proteinExistence type="predicted"/>
<comment type="caution">
    <text evidence="2">The sequence shown here is derived from an EMBL/GenBank/DDBJ whole genome shotgun (WGS) entry which is preliminary data.</text>
</comment>
<reference evidence="2" key="1">
    <citation type="submission" date="2019-11" db="EMBL/GenBank/DDBJ databases">
        <title>Lipid analysis of CO2-rich subsurface aquifers suggests an autotrophy-based deep biosphere with lysolipids enriched in CPR bacteria.</title>
        <authorList>
            <person name="Probst A.J."/>
            <person name="Elling F.J."/>
            <person name="Castelle C.J."/>
            <person name="Zhu Q."/>
            <person name="Elvert M."/>
            <person name="Birarda G."/>
            <person name="Holman H.-Y."/>
            <person name="Lane K.R."/>
            <person name="Ladd B."/>
            <person name="Ryan M.C."/>
            <person name="Woyke T."/>
            <person name="Hinrichs K.-U."/>
            <person name="Banfield J.F."/>
        </authorList>
    </citation>
    <scope>NUCLEOTIDE SEQUENCE</scope>
    <source>
        <strain evidence="2">CG_2015-04_33_537</strain>
    </source>
</reference>
<gene>
    <name evidence="2" type="ORF">GW779_06400</name>
</gene>
<protein>
    <submittedName>
        <fullName evidence="2">Uncharacterized protein</fullName>
    </submittedName>
</protein>
<feature type="transmembrane region" description="Helical" evidence="1">
    <location>
        <begin position="28"/>
        <end position="48"/>
    </location>
</feature>